<evidence type="ECO:0000256" key="1">
    <source>
        <dbReference type="PROSITE-ProRule" id="PRU00723"/>
    </source>
</evidence>
<feature type="zinc finger region" description="C3H1-type" evidence="1">
    <location>
        <begin position="130"/>
        <end position="157"/>
    </location>
</feature>
<organism evidence="3 4">
    <name type="scientific">Paraconiothyrium brasiliense</name>
    <dbReference type="NCBI Taxonomy" id="300254"/>
    <lineage>
        <taxon>Eukaryota</taxon>
        <taxon>Fungi</taxon>
        <taxon>Dikarya</taxon>
        <taxon>Ascomycota</taxon>
        <taxon>Pezizomycotina</taxon>
        <taxon>Dothideomycetes</taxon>
        <taxon>Pleosporomycetidae</taxon>
        <taxon>Pleosporales</taxon>
        <taxon>Massarineae</taxon>
        <taxon>Didymosphaeriaceae</taxon>
        <taxon>Paraconiothyrium</taxon>
    </lineage>
</organism>
<evidence type="ECO:0000313" key="3">
    <source>
        <dbReference type="EMBL" id="KAL1608568.1"/>
    </source>
</evidence>
<keyword evidence="1" id="KW-0862">Zinc</keyword>
<dbReference type="InterPro" id="IPR000571">
    <property type="entry name" value="Znf_CCCH"/>
</dbReference>
<dbReference type="Proteomes" id="UP001521785">
    <property type="component" value="Unassembled WGS sequence"/>
</dbReference>
<dbReference type="EMBL" id="JAKJXO020000003">
    <property type="protein sequence ID" value="KAL1608568.1"/>
    <property type="molecule type" value="Genomic_DNA"/>
</dbReference>
<name>A0ABR3RWB9_9PLEO</name>
<protein>
    <recommendedName>
        <fullName evidence="2">C3H1-type domain-containing protein</fullName>
    </recommendedName>
</protein>
<reference evidence="3 4" key="1">
    <citation type="submission" date="2024-02" db="EMBL/GenBank/DDBJ databases">
        <title>De novo assembly and annotation of 12 fungi associated with fruit tree decline syndrome in Ontario, Canada.</title>
        <authorList>
            <person name="Sulman M."/>
            <person name="Ellouze W."/>
            <person name="Ilyukhin E."/>
        </authorList>
    </citation>
    <scope>NUCLEOTIDE SEQUENCE [LARGE SCALE GENOMIC DNA]</scope>
    <source>
        <strain evidence="3 4">M42-189</strain>
    </source>
</reference>
<comment type="caution">
    <text evidence="3">The sequence shown here is derived from an EMBL/GenBank/DDBJ whole genome shotgun (WGS) entry which is preliminary data.</text>
</comment>
<dbReference type="PROSITE" id="PS50103">
    <property type="entry name" value="ZF_C3H1"/>
    <property type="match status" value="1"/>
</dbReference>
<evidence type="ECO:0000259" key="2">
    <source>
        <dbReference type="PROSITE" id="PS50103"/>
    </source>
</evidence>
<gene>
    <name evidence="3" type="ORF">SLS60_003512</name>
</gene>
<accession>A0ABR3RWB9</accession>
<keyword evidence="1" id="KW-0863">Zinc-finger</keyword>
<sequence length="223" mass="24593">MFYHHIKETPVSSCVCIDCIMSEAWLPASALKQQPVKEDANLKNPKSPILKKGFSNAQNTTNGLVNLLLTKNTDAAPENHARWKMPSEMEVFMASFQAKMKENARAAATREHATGYSFDSRTGLVSLQANNPSEVCKYFNNGIDCTNDHCTRKHICSMCHGTGHGAHKCMVDLNAVREKVNDNLKPNTAVPVVDPQTFNSTQPSTAPGTYFGMSSRFLLTPQD</sequence>
<feature type="domain" description="C3H1-type" evidence="2">
    <location>
        <begin position="130"/>
        <end position="157"/>
    </location>
</feature>
<keyword evidence="4" id="KW-1185">Reference proteome</keyword>
<proteinExistence type="predicted"/>
<keyword evidence="1" id="KW-0479">Metal-binding</keyword>
<evidence type="ECO:0000313" key="4">
    <source>
        <dbReference type="Proteomes" id="UP001521785"/>
    </source>
</evidence>